<evidence type="ECO:0000256" key="7">
    <source>
        <dbReference type="PIRSR" id="PIRSR602401-1"/>
    </source>
</evidence>
<evidence type="ECO:0000313" key="10">
    <source>
        <dbReference type="Proteomes" id="UP001283361"/>
    </source>
</evidence>
<evidence type="ECO:0000256" key="8">
    <source>
        <dbReference type="RuleBase" id="RU000461"/>
    </source>
</evidence>
<name>A0AAE0ZFT2_9GAST</name>
<dbReference type="GO" id="GO:0016712">
    <property type="term" value="F:oxidoreductase activity, acting on paired donors, with incorporation or reduction of molecular oxygen, reduced flavin or flavoprotein as one donor, and incorporation of one atom of oxygen"/>
    <property type="evidence" value="ECO:0007669"/>
    <property type="project" value="TreeGrafter"/>
</dbReference>
<keyword evidence="7 8" id="KW-0349">Heme</keyword>
<comment type="caution">
    <text evidence="9">The sequence shown here is derived from an EMBL/GenBank/DDBJ whole genome shotgun (WGS) entry which is preliminary data.</text>
</comment>
<proteinExistence type="inferred from homology"/>
<dbReference type="PRINTS" id="PR00463">
    <property type="entry name" value="EP450I"/>
</dbReference>
<protein>
    <recommendedName>
        <fullName evidence="11">Cytochrome P450</fullName>
    </recommendedName>
</protein>
<keyword evidence="6 8" id="KW-0503">Monooxygenase</keyword>
<organism evidence="9 10">
    <name type="scientific">Elysia crispata</name>
    <name type="common">lettuce slug</name>
    <dbReference type="NCBI Taxonomy" id="231223"/>
    <lineage>
        <taxon>Eukaryota</taxon>
        <taxon>Metazoa</taxon>
        <taxon>Spiralia</taxon>
        <taxon>Lophotrochozoa</taxon>
        <taxon>Mollusca</taxon>
        <taxon>Gastropoda</taxon>
        <taxon>Heterobranchia</taxon>
        <taxon>Euthyneura</taxon>
        <taxon>Panpulmonata</taxon>
        <taxon>Sacoglossa</taxon>
        <taxon>Placobranchoidea</taxon>
        <taxon>Plakobranchidae</taxon>
        <taxon>Elysia</taxon>
    </lineage>
</organism>
<evidence type="ECO:0000256" key="6">
    <source>
        <dbReference type="ARBA" id="ARBA00023033"/>
    </source>
</evidence>
<dbReference type="AlphaFoldDB" id="A0AAE0ZFT2"/>
<dbReference type="InterPro" id="IPR050182">
    <property type="entry name" value="Cytochrome_P450_fam2"/>
</dbReference>
<dbReference type="InterPro" id="IPR001128">
    <property type="entry name" value="Cyt_P450"/>
</dbReference>
<evidence type="ECO:0000256" key="2">
    <source>
        <dbReference type="ARBA" id="ARBA00010617"/>
    </source>
</evidence>
<sequence>MASEASENLGAWTRQVLTYSALTLSLTVLFKYLLSSRAPKNIPPVPVRPYPILGHLPYLKKGMRKQIEEWKNSTGEIFSLYFASKLVVVLSSYDMIYQGYVKNGETLSDRPASMSTNAVGEDPNRGIMLSQGPLWKEQRTVSLHILKAFGMGKNILALKINEEVSVYLNALSELSDPASGLRLLTKTAISNILCSILVGQRFEYGDPFYVNFMDKSEELMRLSQNSSLFTLFPWLRHLPGDLFNAKKRIQTYRSLMDSFCYHYIEKTKNDDSTFDNENFISAYLREKKRLETKGQNTTLDEGNLAKCMFHLLLAGVDTTTTTIQWFMLYMLHHPDVQSKIFAEISDVVGTERAPNMHDKIKLNYTVASIMEAQRMSIFIFSVPHASSADTVINGYTIPAGTTVLANFDSFLLSEDIYKDPKEFRPERFIDAQGNLTQPEQFQPFGLGRRACPGEALAKMELYLFLSALIQRFELRPAVPDELPTLDPIESTVLFPKPFQIKFVDRRRV</sequence>
<dbReference type="Pfam" id="PF00067">
    <property type="entry name" value="p450"/>
    <property type="match status" value="1"/>
</dbReference>
<evidence type="ECO:0000256" key="5">
    <source>
        <dbReference type="ARBA" id="ARBA00023004"/>
    </source>
</evidence>
<dbReference type="GO" id="GO:0020037">
    <property type="term" value="F:heme binding"/>
    <property type="evidence" value="ECO:0007669"/>
    <property type="project" value="InterPro"/>
</dbReference>
<evidence type="ECO:0000256" key="3">
    <source>
        <dbReference type="ARBA" id="ARBA00022723"/>
    </source>
</evidence>
<dbReference type="Gene3D" id="1.10.630.10">
    <property type="entry name" value="Cytochrome P450"/>
    <property type="match status" value="1"/>
</dbReference>
<keyword evidence="5 7" id="KW-0408">Iron</keyword>
<accession>A0AAE0ZFT2</accession>
<keyword evidence="4 8" id="KW-0560">Oxidoreductase</keyword>
<dbReference type="GO" id="GO:0006805">
    <property type="term" value="P:xenobiotic metabolic process"/>
    <property type="evidence" value="ECO:0007669"/>
    <property type="project" value="TreeGrafter"/>
</dbReference>
<dbReference type="PROSITE" id="PS00086">
    <property type="entry name" value="CYTOCHROME_P450"/>
    <property type="match status" value="1"/>
</dbReference>
<evidence type="ECO:0008006" key="11">
    <source>
        <dbReference type="Google" id="ProtNLM"/>
    </source>
</evidence>
<reference evidence="9" key="1">
    <citation type="journal article" date="2023" name="G3 (Bethesda)">
        <title>A reference genome for the long-term kleptoplast-retaining sea slug Elysia crispata morphotype clarki.</title>
        <authorList>
            <person name="Eastman K.E."/>
            <person name="Pendleton A.L."/>
            <person name="Shaikh M.A."/>
            <person name="Suttiyut T."/>
            <person name="Ogas R."/>
            <person name="Tomko P."/>
            <person name="Gavelis G."/>
            <person name="Widhalm J.R."/>
            <person name="Wisecaver J.H."/>
        </authorList>
    </citation>
    <scope>NUCLEOTIDE SEQUENCE</scope>
    <source>
        <strain evidence="9">ECLA1</strain>
    </source>
</reference>
<evidence type="ECO:0000256" key="4">
    <source>
        <dbReference type="ARBA" id="ARBA00023002"/>
    </source>
</evidence>
<dbReference type="FunFam" id="1.10.630.10:FF:000036">
    <property type="entry name" value="CYtochrome P450 family"/>
    <property type="match status" value="1"/>
</dbReference>
<evidence type="ECO:0000256" key="1">
    <source>
        <dbReference type="ARBA" id="ARBA00001971"/>
    </source>
</evidence>
<gene>
    <name evidence="9" type="ORF">RRG08_065947</name>
</gene>
<dbReference type="PANTHER" id="PTHR24300">
    <property type="entry name" value="CYTOCHROME P450 508A4-RELATED"/>
    <property type="match status" value="1"/>
</dbReference>
<keyword evidence="10" id="KW-1185">Reference proteome</keyword>
<comment type="cofactor">
    <cofactor evidence="1 7">
        <name>heme</name>
        <dbReference type="ChEBI" id="CHEBI:30413"/>
    </cofactor>
</comment>
<dbReference type="GO" id="GO:0006082">
    <property type="term" value="P:organic acid metabolic process"/>
    <property type="evidence" value="ECO:0007669"/>
    <property type="project" value="TreeGrafter"/>
</dbReference>
<dbReference type="PRINTS" id="PR00385">
    <property type="entry name" value="P450"/>
</dbReference>
<dbReference type="PANTHER" id="PTHR24300:SF403">
    <property type="entry name" value="CYTOCHROME P450 306A1"/>
    <property type="match status" value="1"/>
</dbReference>
<dbReference type="EMBL" id="JAWDGP010004033">
    <property type="protein sequence ID" value="KAK3768653.1"/>
    <property type="molecule type" value="Genomic_DNA"/>
</dbReference>
<dbReference type="GO" id="GO:0005737">
    <property type="term" value="C:cytoplasm"/>
    <property type="evidence" value="ECO:0007669"/>
    <property type="project" value="TreeGrafter"/>
</dbReference>
<dbReference type="InterPro" id="IPR002401">
    <property type="entry name" value="Cyt_P450_E_grp-I"/>
</dbReference>
<dbReference type="SUPFAM" id="SSF48264">
    <property type="entry name" value="Cytochrome P450"/>
    <property type="match status" value="1"/>
</dbReference>
<keyword evidence="3 7" id="KW-0479">Metal-binding</keyword>
<dbReference type="Proteomes" id="UP001283361">
    <property type="component" value="Unassembled WGS sequence"/>
</dbReference>
<dbReference type="InterPro" id="IPR036396">
    <property type="entry name" value="Cyt_P450_sf"/>
</dbReference>
<dbReference type="InterPro" id="IPR017972">
    <property type="entry name" value="Cyt_P450_CS"/>
</dbReference>
<comment type="similarity">
    <text evidence="2 8">Belongs to the cytochrome P450 family.</text>
</comment>
<dbReference type="GO" id="GO:0005506">
    <property type="term" value="F:iron ion binding"/>
    <property type="evidence" value="ECO:0007669"/>
    <property type="project" value="InterPro"/>
</dbReference>
<dbReference type="GO" id="GO:0008395">
    <property type="term" value="F:steroid hydroxylase activity"/>
    <property type="evidence" value="ECO:0007669"/>
    <property type="project" value="TreeGrafter"/>
</dbReference>
<evidence type="ECO:0000313" key="9">
    <source>
        <dbReference type="EMBL" id="KAK3768653.1"/>
    </source>
</evidence>
<feature type="binding site" description="axial binding residue" evidence="7">
    <location>
        <position position="451"/>
    </location>
    <ligand>
        <name>heme</name>
        <dbReference type="ChEBI" id="CHEBI:30413"/>
    </ligand>
    <ligandPart>
        <name>Fe</name>
        <dbReference type="ChEBI" id="CHEBI:18248"/>
    </ligandPart>
</feature>